<evidence type="ECO:0000259" key="8">
    <source>
        <dbReference type="PROSITE" id="PS50151"/>
    </source>
</evidence>
<dbReference type="PROSITE" id="PS50165">
    <property type="entry name" value="UVRC"/>
    <property type="match status" value="1"/>
</dbReference>
<dbReference type="NCBIfam" id="NF001824">
    <property type="entry name" value="PRK00558.1-5"/>
    <property type="match status" value="1"/>
</dbReference>
<gene>
    <name evidence="7 11" type="primary">uvrC</name>
    <name evidence="11" type="ORF">INF28_03995</name>
</gene>
<dbReference type="GO" id="GO:0009380">
    <property type="term" value="C:excinuclease repair complex"/>
    <property type="evidence" value="ECO:0007669"/>
    <property type="project" value="InterPro"/>
</dbReference>
<dbReference type="InterPro" id="IPR050066">
    <property type="entry name" value="UvrABC_protein_C"/>
</dbReference>
<dbReference type="SUPFAM" id="SSF47781">
    <property type="entry name" value="RuvA domain 2-like"/>
    <property type="match status" value="1"/>
</dbReference>
<dbReference type="Gene3D" id="3.30.420.340">
    <property type="entry name" value="UvrC, RNAse H endonuclease domain"/>
    <property type="match status" value="1"/>
</dbReference>
<dbReference type="SUPFAM" id="SSF46600">
    <property type="entry name" value="C-terminal UvrC-binding domain of UvrB"/>
    <property type="match status" value="1"/>
</dbReference>
<comment type="similarity">
    <text evidence="7">Belongs to the UvrC family.</text>
</comment>
<dbReference type="InterPro" id="IPR001943">
    <property type="entry name" value="UVR_dom"/>
</dbReference>
<evidence type="ECO:0000313" key="11">
    <source>
        <dbReference type="EMBL" id="MBE5039624.1"/>
    </source>
</evidence>
<feature type="domain" description="UvrC family homology region profile" evidence="10">
    <location>
        <begin position="259"/>
        <end position="497"/>
    </location>
</feature>
<dbReference type="Gene3D" id="3.40.1440.10">
    <property type="entry name" value="GIY-YIG endonuclease"/>
    <property type="match status" value="1"/>
</dbReference>
<evidence type="ECO:0000256" key="7">
    <source>
        <dbReference type="HAMAP-Rule" id="MF_00203"/>
    </source>
</evidence>
<dbReference type="InterPro" id="IPR035901">
    <property type="entry name" value="GIY-YIG_endonuc_sf"/>
</dbReference>
<dbReference type="AlphaFoldDB" id="A0A9D5R8N8"/>
<dbReference type="Pfam" id="PF22920">
    <property type="entry name" value="UvrC_RNaseH"/>
    <property type="match status" value="1"/>
</dbReference>
<name>A0A9D5R8N8_9FIRM</name>
<organism evidence="11 12">
    <name type="scientific">Ructibacterium gallinarum</name>
    <dbReference type="NCBI Taxonomy" id="2779355"/>
    <lineage>
        <taxon>Bacteria</taxon>
        <taxon>Bacillati</taxon>
        <taxon>Bacillota</taxon>
        <taxon>Clostridia</taxon>
        <taxon>Eubacteriales</taxon>
        <taxon>Oscillospiraceae</taxon>
        <taxon>Ructibacterium</taxon>
    </lineage>
</organism>
<dbReference type="SUPFAM" id="SSF82771">
    <property type="entry name" value="GIY-YIG endonuclease"/>
    <property type="match status" value="1"/>
</dbReference>
<dbReference type="FunFam" id="3.40.1440.10:FF:000001">
    <property type="entry name" value="UvrABC system protein C"/>
    <property type="match status" value="1"/>
</dbReference>
<dbReference type="Pfam" id="PF08459">
    <property type="entry name" value="UvrC_RNaseH_dom"/>
    <property type="match status" value="1"/>
</dbReference>
<accession>A0A9D5R8N8</accession>
<dbReference type="HAMAP" id="MF_00203">
    <property type="entry name" value="UvrC"/>
    <property type="match status" value="1"/>
</dbReference>
<dbReference type="Proteomes" id="UP000806542">
    <property type="component" value="Unassembled WGS sequence"/>
</dbReference>
<evidence type="ECO:0000256" key="3">
    <source>
        <dbReference type="ARBA" id="ARBA00022769"/>
    </source>
</evidence>
<dbReference type="InterPro" id="IPR036876">
    <property type="entry name" value="UVR_dom_sf"/>
</dbReference>
<dbReference type="InterPro" id="IPR010994">
    <property type="entry name" value="RuvA_2-like"/>
</dbReference>
<dbReference type="PANTHER" id="PTHR30562:SF1">
    <property type="entry name" value="UVRABC SYSTEM PROTEIN C"/>
    <property type="match status" value="1"/>
</dbReference>
<dbReference type="GO" id="GO:0005737">
    <property type="term" value="C:cytoplasm"/>
    <property type="evidence" value="ECO:0007669"/>
    <property type="project" value="UniProtKB-SubCell"/>
</dbReference>
<dbReference type="GO" id="GO:0003677">
    <property type="term" value="F:DNA binding"/>
    <property type="evidence" value="ECO:0007669"/>
    <property type="project" value="UniProtKB-UniRule"/>
</dbReference>
<protein>
    <recommendedName>
        <fullName evidence="7">UvrABC system protein C</fullName>
        <shortName evidence="7">Protein UvrC</shortName>
    </recommendedName>
    <alternativeName>
        <fullName evidence="7">Excinuclease ABC subunit C</fullName>
    </alternativeName>
</protein>
<dbReference type="CDD" id="cd10434">
    <property type="entry name" value="GIY-YIG_UvrC_Cho"/>
    <property type="match status" value="1"/>
</dbReference>
<evidence type="ECO:0000259" key="9">
    <source>
        <dbReference type="PROSITE" id="PS50164"/>
    </source>
</evidence>
<dbReference type="Pfam" id="PF01541">
    <property type="entry name" value="GIY-YIG"/>
    <property type="match status" value="1"/>
</dbReference>
<keyword evidence="5 7" id="KW-0234">DNA repair</keyword>
<feature type="domain" description="GIY-YIG" evidence="9">
    <location>
        <begin position="17"/>
        <end position="96"/>
    </location>
</feature>
<evidence type="ECO:0000313" key="12">
    <source>
        <dbReference type="Proteomes" id="UP000806542"/>
    </source>
</evidence>
<dbReference type="Gene3D" id="4.10.860.10">
    <property type="entry name" value="UVR domain"/>
    <property type="match status" value="1"/>
</dbReference>
<evidence type="ECO:0000256" key="4">
    <source>
        <dbReference type="ARBA" id="ARBA00022881"/>
    </source>
</evidence>
<dbReference type="InterPro" id="IPR047296">
    <property type="entry name" value="GIY-YIG_UvrC_Cho"/>
</dbReference>
<dbReference type="GO" id="GO:0009432">
    <property type="term" value="P:SOS response"/>
    <property type="evidence" value="ECO:0007669"/>
    <property type="project" value="UniProtKB-UniRule"/>
</dbReference>
<keyword evidence="12" id="KW-1185">Reference proteome</keyword>
<keyword evidence="6 7" id="KW-0742">SOS response</keyword>
<keyword evidence="2 7" id="KW-0227">DNA damage</keyword>
<dbReference type="PROSITE" id="PS50164">
    <property type="entry name" value="GIY_YIG"/>
    <property type="match status" value="1"/>
</dbReference>
<dbReference type="NCBIfam" id="TIGR00194">
    <property type="entry name" value="uvrC"/>
    <property type="match status" value="1"/>
</dbReference>
<reference evidence="11" key="1">
    <citation type="submission" date="2020-10" db="EMBL/GenBank/DDBJ databases">
        <title>ChiBAC.</title>
        <authorList>
            <person name="Zenner C."/>
            <person name="Hitch T.C.A."/>
            <person name="Clavel T."/>
        </authorList>
    </citation>
    <scope>NUCLEOTIDE SEQUENCE</scope>
    <source>
        <strain evidence="11">DSM 107454</strain>
    </source>
</reference>
<evidence type="ECO:0000256" key="5">
    <source>
        <dbReference type="ARBA" id="ARBA00023204"/>
    </source>
</evidence>
<evidence type="ECO:0000256" key="2">
    <source>
        <dbReference type="ARBA" id="ARBA00022763"/>
    </source>
</evidence>
<comment type="subcellular location">
    <subcellularLocation>
        <location evidence="7">Cytoplasm</location>
    </subcellularLocation>
</comment>
<dbReference type="Gene3D" id="1.10.150.20">
    <property type="entry name" value="5' to 3' exonuclease, C-terminal subdomain"/>
    <property type="match status" value="1"/>
</dbReference>
<dbReference type="InterPro" id="IPR001162">
    <property type="entry name" value="UvrC_RNase_H_dom"/>
</dbReference>
<dbReference type="SMART" id="SM00465">
    <property type="entry name" value="GIYc"/>
    <property type="match status" value="1"/>
</dbReference>
<comment type="subunit">
    <text evidence="7">Interacts with UvrB in an incision complex.</text>
</comment>
<feature type="domain" description="UVR" evidence="8">
    <location>
        <begin position="208"/>
        <end position="243"/>
    </location>
</feature>
<evidence type="ECO:0000256" key="1">
    <source>
        <dbReference type="ARBA" id="ARBA00022490"/>
    </source>
</evidence>
<dbReference type="Pfam" id="PF02151">
    <property type="entry name" value="UVR"/>
    <property type="match status" value="1"/>
</dbReference>
<dbReference type="EMBL" id="JADCKB010000006">
    <property type="protein sequence ID" value="MBE5039624.1"/>
    <property type="molecule type" value="Genomic_DNA"/>
</dbReference>
<proteinExistence type="inferred from homology"/>
<dbReference type="InterPro" id="IPR038476">
    <property type="entry name" value="UvrC_RNase_H_dom_sf"/>
</dbReference>
<dbReference type="RefSeq" id="WP_226392186.1">
    <property type="nucleotide sequence ID" value="NZ_JADCKB010000006.1"/>
</dbReference>
<keyword evidence="1 7" id="KW-0963">Cytoplasm</keyword>
<evidence type="ECO:0000259" key="10">
    <source>
        <dbReference type="PROSITE" id="PS50165"/>
    </source>
</evidence>
<comment type="caution">
    <text evidence="11">The sequence shown here is derived from an EMBL/GenBank/DDBJ whole genome shotgun (WGS) entry which is preliminary data.</text>
</comment>
<dbReference type="GO" id="GO:0006289">
    <property type="term" value="P:nucleotide-excision repair"/>
    <property type="evidence" value="ECO:0007669"/>
    <property type="project" value="UniProtKB-UniRule"/>
</dbReference>
<dbReference type="InterPro" id="IPR004791">
    <property type="entry name" value="UvrC"/>
</dbReference>
<evidence type="ECO:0000256" key="6">
    <source>
        <dbReference type="ARBA" id="ARBA00023236"/>
    </source>
</evidence>
<sequence length="627" mass="72353">MNFDQATIKQKLKQLPLCPGVYLMKNQDGEIIYVGKSKHLKNRVSQYFMHSKNHSPKTIAMVSNVYDFDYMVTDTETEALVLECNLIKKYKPRYNILLKDDKQYPYIKMTIQEAYPRIYMTRKIIRDGARYFGPYMSSVMVRDALEIIRHVFKVRSCTKNLPRDIGKSRPCLYYHINQCSAPCAGKISQEEYKEVFDQIAAVLEGKYLSIIEPLKEKMKLASDKLEFEAAARYRDRIESLQMLGEKQKMISTKENNRDIIGLYQDEEESCVQIFYMRDGKISGSEYFVFDQETADSELLSGFVKQYYFNATMLPKEILLPASFEDAREVQAWLSEKAGHKISLLFPQRGEKASLVEMVNKNAEESLQKYRFRRNREQLRQNDILSAFMKVLNLSAPPHRIECYDISNISGTQSIGACVVYKNARESKKDYRKFHIKTVEGSNDYESMREVIFRRMNRAYEESDAIAAGKLTMEKAKFLPLPDLILLDGGKGHVSAVRLLMETLGESIPVFGMVKDDQHRTRGLTDEHEELPVDTESNLFRFLCAMQEEVHRFAITAFRKKHEAASMHSELENIPGIGPAKRSLLMKTFASVPRIKQADFQELSIVVGKTAAQNIINYFHTGDEKNES</sequence>
<dbReference type="PANTHER" id="PTHR30562">
    <property type="entry name" value="UVRC/OXIDOREDUCTASE"/>
    <property type="match status" value="1"/>
</dbReference>
<keyword evidence="3 7" id="KW-0228">DNA excision</keyword>
<dbReference type="InterPro" id="IPR000305">
    <property type="entry name" value="GIY-YIG_endonuc"/>
</dbReference>
<dbReference type="GO" id="GO:0009381">
    <property type="term" value="F:excinuclease ABC activity"/>
    <property type="evidence" value="ECO:0007669"/>
    <property type="project" value="UniProtKB-UniRule"/>
</dbReference>
<comment type="function">
    <text evidence="7">The UvrABC repair system catalyzes the recognition and processing of DNA lesions. UvrC both incises the 5' and 3' sides of the lesion. The N-terminal half is responsible for the 3' incision and the C-terminal half is responsible for the 5' incision.</text>
</comment>
<dbReference type="PROSITE" id="PS50151">
    <property type="entry name" value="UVR"/>
    <property type="match status" value="1"/>
</dbReference>
<keyword evidence="4 7" id="KW-0267">Excision nuclease</keyword>